<reference evidence="2" key="1">
    <citation type="submission" date="2016-11" db="UniProtKB">
        <authorList>
            <consortium name="WormBaseParasite"/>
        </authorList>
    </citation>
    <scope>IDENTIFICATION</scope>
</reference>
<sequence length="134" mass="14814">MLQNLGKTDLCPIFYLCVSYLSTAKCEPAEEKNPPINLLSSGFSNLTVQVHRNLPLHQSTVVCFTNSRNPHLSLFRTSAGIVLTRNNNQRLLNTKAMKLSAPWEDRTADLGISPTYKYHALTNCANGAQLPVSP</sequence>
<dbReference type="AlphaFoldDB" id="A0A1I7W6W7"/>
<evidence type="ECO:0000313" key="2">
    <source>
        <dbReference type="WBParaSite" id="Hba_00370"/>
    </source>
</evidence>
<organism evidence="1 2">
    <name type="scientific">Heterorhabditis bacteriophora</name>
    <name type="common">Entomopathogenic nematode worm</name>
    <dbReference type="NCBI Taxonomy" id="37862"/>
    <lineage>
        <taxon>Eukaryota</taxon>
        <taxon>Metazoa</taxon>
        <taxon>Ecdysozoa</taxon>
        <taxon>Nematoda</taxon>
        <taxon>Chromadorea</taxon>
        <taxon>Rhabditida</taxon>
        <taxon>Rhabditina</taxon>
        <taxon>Rhabditomorpha</taxon>
        <taxon>Strongyloidea</taxon>
        <taxon>Heterorhabditidae</taxon>
        <taxon>Heterorhabditis</taxon>
    </lineage>
</organism>
<dbReference type="WBParaSite" id="Hba_00370">
    <property type="protein sequence ID" value="Hba_00370"/>
    <property type="gene ID" value="Hba_00370"/>
</dbReference>
<evidence type="ECO:0000313" key="1">
    <source>
        <dbReference type="Proteomes" id="UP000095283"/>
    </source>
</evidence>
<dbReference type="Proteomes" id="UP000095283">
    <property type="component" value="Unplaced"/>
</dbReference>
<protein>
    <submittedName>
        <fullName evidence="2">Secreted protein</fullName>
    </submittedName>
</protein>
<name>A0A1I7W6W7_HETBA</name>
<keyword evidence="1" id="KW-1185">Reference proteome</keyword>
<proteinExistence type="predicted"/>
<accession>A0A1I7W6W7</accession>